<dbReference type="InterPro" id="IPR022385">
    <property type="entry name" value="Rhs_assc_core"/>
</dbReference>
<dbReference type="NCBIfam" id="TIGR01643">
    <property type="entry name" value="YD_repeat_2x"/>
    <property type="match status" value="7"/>
</dbReference>
<feature type="region of interest" description="Disordered" evidence="2">
    <location>
        <begin position="1281"/>
        <end position="1306"/>
    </location>
</feature>
<dbReference type="Gene3D" id="2.180.10.10">
    <property type="entry name" value="RHS repeat-associated core"/>
    <property type="match status" value="6"/>
</dbReference>
<dbReference type="Pfam" id="PF20148">
    <property type="entry name" value="DUF6531"/>
    <property type="match status" value="1"/>
</dbReference>
<feature type="region of interest" description="Disordered" evidence="2">
    <location>
        <begin position="2901"/>
        <end position="2920"/>
    </location>
</feature>
<feature type="region of interest" description="Disordered" evidence="2">
    <location>
        <begin position="2652"/>
        <end position="2678"/>
    </location>
</feature>
<dbReference type="InterPro" id="IPR045351">
    <property type="entry name" value="DUF6531"/>
</dbReference>
<dbReference type="Pfam" id="PF25023">
    <property type="entry name" value="TEN_YD-shell"/>
    <property type="match status" value="2"/>
</dbReference>
<keyword evidence="1" id="KW-0677">Repeat</keyword>
<feature type="domain" description="Teneurin-like YD-shell" evidence="6">
    <location>
        <begin position="1939"/>
        <end position="2090"/>
    </location>
</feature>
<keyword evidence="3" id="KW-0732">Signal</keyword>
<dbReference type="InterPro" id="IPR044927">
    <property type="entry name" value="Endonuclea_NS_2"/>
</dbReference>
<feature type="region of interest" description="Disordered" evidence="2">
    <location>
        <begin position="2748"/>
        <end position="2779"/>
    </location>
</feature>
<evidence type="ECO:0000259" key="6">
    <source>
        <dbReference type="Pfam" id="PF25023"/>
    </source>
</evidence>
<evidence type="ECO:0000256" key="3">
    <source>
        <dbReference type="SAM" id="SignalP"/>
    </source>
</evidence>
<dbReference type="NCBIfam" id="TIGR03696">
    <property type="entry name" value="Rhs_assc_core"/>
    <property type="match status" value="1"/>
</dbReference>
<feature type="compositionally biased region" description="Gly residues" evidence="2">
    <location>
        <begin position="2765"/>
        <end position="2777"/>
    </location>
</feature>
<feature type="region of interest" description="Disordered" evidence="2">
    <location>
        <begin position="1571"/>
        <end position="1600"/>
    </location>
</feature>
<feature type="compositionally biased region" description="Low complexity" evidence="2">
    <location>
        <begin position="1430"/>
        <end position="1446"/>
    </location>
</feature>
<sequence length="3102" mass="326806">MFLPAGGVKFLAIGLTVAVLAGGTAGDAVLGGAGPVDGSVLSALRGPDQLWGSAAAAAAAGHVEGKPDNRTLPESIRGRYPKQVWDQKVDNTVEEVEAPVARTTGYDAATSKEIPEARTAHERVYTNADGTQTTEFSTAKVNYRAADGSWKPVDPSLVADPGKGWHNAADEVDVRLAGQSGGDLVTLTVDQDHSVSYSLAGANRATATADGTTVTYPGVLPGVDLRVESVPSGAKETLVLAGPDAPTEYLFPLTLKGLTPSVVDGEVVFADASGARRAVIPAGDMVDAKSARSTGVSYRLVTSGGAPALQVSVDGGWLREPGRAFPVSVDPTVKLPVAGDAADSSMYVSGGASSPGGNDFSIGPNAAAYLRFGGLVSRLQHHTIFGAQLWAVNYEAESCNPRQVTVHPVTSSWVSDGDYSYPGPSVGGALASKSFAHGYIAFGQSSSACPRAGELFNLGSGGRDLVQRWVDGEQANHGLSLRGTGAKKFTGPGTANPPKLFVTHSPYNATYKLADPVPKPPVLQNQDGKVKITVTNRSAAAWAPGDYYLAYRAYKADTGASVVQQRAANLTSTVARGGKVTLEATIKALPPGKYFLDFTMVRSGGPVFTDHQVPPGRIVLQVFDIPPVVQELFPPNGFRAPTLTPQLWARALDIDAPPSSSLQFKFEVCESDAAGKPVNCVNSGYQAKTAWTVPAGTLRWSRTYQWRAFVKDATTEVPSPYSVLLAQVPQPEITSRIAGAPYSDQNQDFDPQSGNHTTSAVDATAATVGPQLTLTRTYNSLDPRRDGLFGAGWSTSYDMKVVPDDDGSGNVVVTYPDGQAVRFGRNADGTYAAPPGRTASLTSDSTSWKLLDKSGTTYQFATTGKLNRITDVANRSLVLTYAEGKLSKVQASVSQTSTAGRALLFTWTGNHVTSVRTDPVDGTALTWNYTYDGDVLKKVCAPGSACTGYDYSAGSHYRSAVLDARPESYWRLGDTEGTAASSEVAVNLGKDVGTYKSTTPSTETPLAGTTDQSTAFNGSTSAVELPKGTLKKSRDAAVELWFKNNPSGSGGPLLGYQDKALGSASTTGVPVLYVGTDGKLRGQFATGSISPITSVATVNDGRWHHVVLSSMGSTQTLYLDGAKVGELTGKTVDHALLTFNQIGAAYAGTPASWPAWGATAQRSYNGTIDEVSLYAGPLGAASVAAHYKAATAKADQLAKVTLPSGRVAATATYDVSRDRLKEYTDADGGTWRIGAPAVYGGDTDLRRSVEVLDPAGRPSLYEYDAIGGWLLRYGLPLGVEARSEDKPGEPAPSEPEPVETCTQPDPNDPAFCTTIPDDSGGPVFVRYGTEGTSIRAFSYDDNGNLTTVTDENGDSTWLTYDARGNVTSTKTCRTATVCHTSYKTYPATITNQYDPRNDLPVESRDGRSAGPTDNTYRTSYSYHFTGQLASQTNPDNSTTSNTYTNGSEVAVGGGSVPAGLLAGSTNGRGKVTRFAYYANGDLARITHPNGLVREYTYDALGRRTTEKEISDSFPSGVVTTFTYDGMSRPRTTTGPVTTNPISGVKHQLRTTTDYDADGNPTRVEQADLLGGDQPRVTTTDYDEHGRPLTVTDAEGGETGYDHDAFGNVTSVTDPNGNRFDMAYTARNALAEVRLRDWRSDPPGAPAPGTGDYLVLNSYAYDFAGRLASTTDAMGRRVEHEHYDDGLLKRSVLKNFRNPDGSTRDYVLEDNTYDGAGHLVQEVVDNGKTVARNTVDKLGRVLTAVLDPNGLNRANAFTYDGNGNVTSVTSTGKWSNVSGVVPVNEQKVTYVYDDADNLVEERVSDGTTTRVTKTGYDQRGLATSATDARGTAAGADPAAFTTRVSHDELGRPVTTTGAPVLAETGGQAATTVTPTVVTGYNTFGEPTEGKDELGNVSRAAYDRLGRPVSKSSPAYQAPGASKPITPTTTTKYDGNGNAVEVTDARGNTTRSAYDQLDRLTKLDQPASTDDERATTWFTYTRSGQLLSTVDPTGARTEATYDDLDRQVTATAVERRPVPGAFTTRVGYDDAGNVLTSALPSGATTTNTFDTLGQLIKSADPNDVRVEHGYDFMGRRVRTTDGFGRTAQSTYDLFGRKVAEAILKADGTVLRSSGYGYDPVGNLTTATDPLKQTSTYTYDAANRLVKQVEPVADGKSITTTSGYDAAGHRTRYTDGRGNATITTYNNLGLAESTTEPATAAHPNTADRTWTVGYDGNANPVSLTAPGGVTRQRIYDAANRPTDETGAGAEAETAAREIGYDLAGRLTSAGAVGGTNTYAYDDRGNLLSTTGPGGVAEFTYDPDGNTATREDAAGTASYGYTRSRLSSITDGLTGTAQKFTYDQAGAVKAIDYGAGRVRSLGYDDVGRLASDTLTNAGKQTVASIGYGYNPDDTVASETTAGLAGAGTTTYTYDHAARLTGVTAGGATTTYEWDDAGNRAKAAGRTATYDERNRLLSDGTSTYAYSARGGLRSKTTAEQTEQYSFDAFERMVSANGQTYGYDDLDRVATRGATRFTYAGLADEVVSDGAQSFARGPGDELVATARGTTERLTLSDAHGDVVAGFDPVDSALTALPDSTGYDPFGKVTARNGDTGALGFQGDWTDPATGRVDAGVRWYDPSTGGFSSRDTLDTSGGSASYANRYAYGAGDPVGYNDPTGHFQGPRPYPASPYTPTKPKAPSGPKGGKFGWVGIGLGMIWNVIKPTPLGDSSCTGRYGVTCDVYYSAGWQHQPSVLERFCDTHPWTNQCGGSGTRFYPPVGDPGTDASPGTGAGPGGGGGGGPTAEEIAAAARLAAYLRAKRISDQARAENEHAAKNTPIALPAGATAPVVTLPKLVSSSPSKPAAKLGTSRDVVKDAKAATDDIYQNAVRRVGRLVHDVSSAARVVVATVSSLGDPYSMRVTNARGGDCREQLPEPNYKPVDTARGGRATGVEACLTIDDLDNGKGTPASVNPPGMGWAFGYARSLGVEREELTRWINRCHLLGKQFGGSGSDLRNLSTCGRTANATKVATRDQPINHHMYNFEKKVEAALRSKQIVRYEVTPIYKGRRTVPVSYEMTAEGMYEGGAPGINMHAVVPNTIYSPKTGGRHNLGLIEDGGAPVPVGATP</sequence>
<protein>
    <recommendedName>
        <fullName evidence="9">Intein/RHS repeat-associated protein</fullName>
    </recommendedName>
</protein>
<dbReference type="Pfam" id="PF05593">
    <property type="entry name" value="RHS_repeat"/>
    <property type="match status" value="4"/>
</dbReference>
<feature type="region of interest" description="Disordered" evidence="2">
    <location>
        <begin position="1389"/>
        <end position="1417"/>
    </location>
</feature>
<dbReference type="PANTHER" id="PTHR32305:SF15">
    <property type="entry name" value="PROTEIN RHSA-RELATED"/>
    <property type="match status" value="1"/>
</dbReference>
<dbReference type="PANTHER" id="PTHR32305">
    <property type="match status" value="1"/>
</dbReference>
<feature type="domain" description="Teneurin-like YD-shell" evidence="6">
    <location>
        <begin position="2375"/>
        <end position="2644"/>
    </location>
</feature>
<feature type="domain" description="DUF6531" evidence="5">
    <location>
        <begin position="750"/>
        <end position="823"/>
    </location>
</feature>
<organism evidence="7 8">
    <name type="scientific">Saccharothrix coeruleofusca</name>
    <dbReference type="NCBI Taxonomy" id="33919"/>
    <lineage>
        <taxon>Bacteria</taxon>
        <taxon>Bacillati</taxon>
        <taxon>Actinomycetota</taxon>
        <taxon>Actinomycetes</taxon>
        <taxon>Pseudonocardiales</taxon>
        <taxon>Pseudonocardiaceae</taxon>
        <taxon>Saccharothrix</taxon>
    </lineage>
</organism>
<dbReference type="EMBL" id="BMRG01000004">
    <property type="protein sequence ID" value="GGP52110.1"/>
    <property type="molecule type" value="Genomic_DNA"/>
</dbReference>
<proteinExistence type="predicted"/>
<dbReference type="Proteomes" id="UP000639606">
    <property type="component" value="Unassembled WGS sequence"/>
</dbReference>
<dbReference type="InterPro" id="IPR056823">
    <property type="entry name" value="TEN-like_YD-shell"/>
</dbReference>
<dbReference type="InterPro" id="IPR013320">
    <property type="entry name" value="ConA-like_dom_sf"/>
</dbReference>
<feature type="region of interest" description="Disordered" evidence="2">
    <location>
        <begin position="1427"/>
        <end position="1446"/>
    </location>
</feature>
<feature type="chain" id="PRO_5039115808" description="Intein/RHS repeat-associated protein" evidence="3">
    <location>
        <begin position="22"/>
        <end position="3102"/>
    </location>
</feature>
<reference evidence="7" key="2">
    <citation type="submission" date="2020-09" db="EMBL/GenBank/DDBJ databases">
        <authorList>
            <person name="Sun Q."/>
            <person name="Ohkuma M."/>
        </authorList>
    </citation>
    <scope>NUCLEOTIDE SEQUENCE</scope>
    <source>
        <strain evidence="7">JCM 3313</strain>
    </source>
</reference>
<dbReference type="InterPro" id="IPR050708">
    <property type="entry name" value="T6SS_VgrG/RHS"/>
</dbReference>
<dbReference type="Gene3D" id="2.60.120.200">
    <property type="match status" value="1"/>
</dbReference>
<evidence type="ECO:0000313" key="7">
    <source>
        <dbReference type="EMBL" id="GGP52110.1"/>
    </source>
</evidence>
<evidence type="ECO:0000259" key="5">
    <source>
        <dbReference type="Pfam" id="PF20148"/>
    </source>
</evidence>
<dbReference type="InterPro" id="IPR044929">
    <property type="entry name" value="DNA/RNA_non-sp_Endonuclease_sf"/>
</dbReference>
<comment type="caution">
    <text evidence="7">The sequence shown here is derived from an EMBL/GenBank/DDBJ whole genome shotgun (WGS) entry which is preliminary data.</text>
</comment>
<feature type="region of interest" description="Disordered" evidence="2">
    <location>
        <begin position="1906"/>
        <end position="1940"/>
    </location>
</feature>
<dbReference type="InterPro" id="IPR001791">
    <property type="entry name" value="Laminin_G"/>
</dbReference>
<reference evidence="7" key="1">
    <citation type="journal article" date="2014" name="Int. J. Syst. Evol. Microbiol.">
        <title>Complete genome sequence of Corynebacterium casei LMG S-19264T (=DSM 44701T), isolated from a smear-ripened cheese.</title>
        <authorList>
            <consortium name="US DOE Joint Genome Institute (JGI-PGF)"/>
            <person name="Walter F."/>
            <person name="Albersmeier A."/>
            <person name="Kalinowski J."/>
            <person name="Ruckert C."/>
        </authorList>
    </citation>
    <scope>NUCLEOTIDE SEQUENCE</scope>
    <source>
        <strain evidence="7">JCM 3313</strain>
    </source>
</reference>
<dbReference type="CDD" id="cd00110">
    <property type="entry name" value="LamG"/>
    <property type="match status" value="1"/>
</dbReference>
<dbReference type="Pfam" id="PF13385">
    <property type="entry name" value="Laminin_G_3"/>
    <property type="match status" value="1"/>
</dbReference>
<feature type="domain" description="Type VII secretion system protein EssD-like" evidence="4">
    <location>
        <begin position="2972"/>
        <end position="3055"/>
    </location>
</feature>
<feature type="signal peptide" evidence="3">
    <location>
        <begin position="1"/>
        <end position="21"/>
    </location>
</feature>
<evidence type="ECO:0000256" key="2">
    <source>
        <dbReference type="SAM" id="MobiDB-lite"/>
    </source>
</evidence>
<dbReference type="InterPro" id="IPR031325">
    <property type="entry name" value="RHS_repeat"/>
</dbReference>
<evidence type="ECO:0000256" key="1">
    <source>
        <dbReference type="ARBA" id="ARBA00022737"/>
    </source>
</evidence>
<name>A0A918AKF8_9PSEU</name>
<dbReference type="Pfam" id="PF13930">
    <property type="entry name" value="Endonuclea_NS_2"/>
    <property type="match status" value="1"/>
</dbReference>
<evidence type="ECO:0000259" key="4">
    <source>
        <dbReference type="Pfam" id="PF13930"/>
    </source>
</evidence>
<dbReference type="SUPFAM" id="SSF49899">
    <property type="entry name" value="Concanavalin A-like lectins/glucanases"/>
    <property type="match status" value="1"/>
</dbReference>
<gene>
    <name evidence="7" type="ORF">GCM10010185_25230</name>
</gene>
<accession>A0A918AKF8</accession>
<keyword evidence="8" id="KW-1185">Reference proteome</keyword>
<evidence type="ECO:0000313" key="8">
    <source>
        <dbReference type="Proteomes" id="UP000639606"/>
    </source>
</evidence>
<evidence type="ECO:0008006" key="9">
    <source>
        <dbReference type="Google" id="ProtNLM"/>
    </source>
</evidence>
<feature type="compositionally biased region" description="Basic and acidic residues" evidence="2">
    <location>
        <begin position="1395"/>
        <end position="1407"/>
    </location>
</feature>
<dbReference type="Gene3D" id="3.40.570.10">
    <property type="entry name" value="Extracellular Endonuclease, subunit A"/>
    <property type="match status" value="1"/>
</dbReference>
<dbReference type="InterPro" id="IPR006530">
    <property type="entry name" value="YD"/>
</dbReference>
<feature type="region of interest" description="Disordered" evidence="2">
    <location>
        <begin position="996"/>
        <end position="1019"/>
    </location>
</feature>